<keyword evidence="8" id="KW-1185">Reference proteome</keyword>
<gene>
    <name evidence="7" type="ORF">PSYICH_LOCUS7550</name>
</gene>
<sequence>MMGNCCCRKEKSNRKIVLLLVGLDNAGKTKAANGLIGDRITSPVPTVGFSVLNLKYLNHAVKIFDLGGGPSIRGIWNTYFVDAHGLIFVIDSSDISRFDEVKTVLKDILYSDKITGKPILILANKQDSENAVDEIELIEYLNLEQLVNFRRCPTLVQSCTASEASQNKLDLGIQKGYNWIMGYIIKHYETLNDRVEKDVNEQQIKDQEELLEKIKRIKEQHALEESKQKDDTIETYSEYVKKMNGEAKAVEPLDARRKSETAFEDSSSMGSASLSESSESFPPVYIMDNEFNHIDRPKSSVELVKNQLKMRDNVQKPPPRHRMNKTVPINLYGARYPYSADERRRQVIVDRSQQLTYDRRHLRSADNALFTISNHVVDNVMGPSGDYIGLKIFENGNLKKSVHRQTSGGDVMSVIDI</sequence>
<feature type="binding site" evidence="3">
    <location>
        <begin position="124"/>
        <end position="127"/>
    </location>
    <ligand>
        <name>GTP</name>
        <dbReference type="ChEBI" id="CHEBI:37565"/>
    </ligand>
</feature>
<evidence type="ECO:0000313" key="8">
    <source>
        <dbReference type="Proteomes" id="UP001153636"/>
    </source>
</evidence>
<protein>
    <recommendedName>
        <fullName evidence="9">ADP-ribosylation factor-like protein 13B</fullName>
    </recommendedName>
</protein>
<dbReference type="SMART" id="SM00178">
    <property type="entry name" value="SAR"/>
    <property type="match status" value="1"/>
</dbReference>
<dbReference type="GO" id="GO:0005525">
    <property type="term" value="F:GTP binding"/>
    <property type="evidence" value="ECO:0007669"/>
    <property type="project" value="UniProtKB-KW"/>
</dbReference>
<dbReference type="Gene3D" id="3.40.50.300">
    <property type="entry name" value="P-loop containing nucleotide triphosphate hydrolases"/>
    <property type="match status" value="1"/>
</dbReference>
<dbReference type="PRINTS" id="PR00328">
    <property type="entry name" value="SAR1GTPBP"/>
</dbReference>
<dbReference type="InterPro" id="IPR005225">
    <property type="entry name" value="Small_GTP-bd"/>
</dbReference>
<dbReference type="InterPro" id="IPR006689">
    <property type="entry name" value="Small_GTPase_ARF/SAR"/>
</dbReference>
<evidence type="ECO:0000256" key="2">
    <source>
        <dbReference type="ARBA" id="ARBA00023134"/>
    </source>
</evidence>
<dbReference type="GO" id="GO:0051649">
    <property type="term" value="P:establishment of localization in cell"/>
    <property type="evidence" value="ECO:0007669"/>
    <property type="project" value="UniProtKB-ARBA"/>
</dbReference>
<feature type="binding site" evidence="3">
    <location>
        <position position="68"/>
    </location>
    <ligand>
        <name>GTP</name>
        <dbReference type="ChEBI" id="CHEBI:37565"/>
    </ligand>
</feature>
<dbReference type="Pfam" id="PF00025">
    <property type="entry name" value="Arf"/>
    <property type="match status" value="1"/>
</dbReference>
<dbReference type="PROSITE" id="PS51417">
    <property type="entry name" value="ARF"/>
    <property type="match status" value="1"/>
</dbReference>
<dbReference type="EMBL" id="OV651814">
    <property type="protein sequence ID" value="CAH1105765.1"/>
    <property type="molecule type" value="Genomic_DNA"/>
</dbReference>
<dbReference type="OrthoDB" id="14717at2759"/>
<dbReference type="PANTHER" id="PTHR46090">
    <property type="entry name" value="ADP-RIBOSYLATION FACTOR-LIKE PROTEIN 13B"/>
    <property type="match status" value="1"/>
</dbReference>
<accession>A0A9P0CTG7</accession>
<dbReference type="SUPFAM" id="SSF52540">
    <property type="entry name" value="P-loop containing nucleoside triphosphate hydrolases"/>
    <property type="match status" value="1"/>
</dbReference>
<evidence type="ECO:0000256" key="4">
    <source>
        <dbReference type="PIRSR" id="PIRSR606689-2"/>
    </source>
</evidence>
<name>A0A9P0CTG7_9CUCU</name>
<dbReference type="Proteomes" id="UP001153636">
    <property type="component" value="Chromosome 2"/>
</dbReference>
<feature type="compositionally biased region" description="Basic and acidic residues" evidence="6">
    <location>
        <begin position="251"/>
        <end position="261"/>
    </location>
</feature>
<keyword evidence="4" id="KW-0460">Magnesium</keyword>
<evidence type="ECO:0000256" key="6">
    <source>
        <dbReference type="SAM" id="MobiDB-lite"/>
    </source>
</evidence>
<feature type="region of interest" description="Disordered" evidence="6">
    <location>
        <begin position="251"/>
        <end position="279"/>
    </location>
</feature>
<evidence type="ECO:0000313" key="7">
    <source>
        <dbReference type="EMBL" id="CAH1105765.1"/>
    </source>
</evidence>
<dbReference type="GO" id="GO:0003924">
    <property type="term" value="F:GTPase activity"/>
    <property type="evidence" value="ECO:0007669"/>
    <property type="project" value="InterPro"/>
</dbReference>
<keyword evidence="1 3" id="KW-0547">Nucleotide-binding</keyword>
<evidence type="ECO:0000256" key="1">
    <source>
        <dbReference type="ARBA" id="ARBA00022741"/>
    </source>
</evidence>
<feature type="compositionally biased region" description="Low complexity" evidence="6">
    <location>
        <begin position="264"/>
        <end position="279"/>
    </location>
</feature>
<proteinExistence type="predicted"/>
<keyword evidence="4" id="KW-0479">Metal-binding</keyword>
<reference evidence="7" key="1">
    <citation type="submission" date="2022-01" db="EMBL/GenBank/DDBJ databases">
        <authorList>
            <person name="King R."/>
        </authorList>
    </citation>
    <scope>NUCLEOTIDE SEQUENCE</scope>
</reference>
<dbReference type="GO" id="GO:0060170">
    <property type="term" value="C:ciliary membrane"/>
    <property type="evidence" value="ECO:0007669"/>
    <property type="project" value="TreeGrafter"/>
</dbReference>
<dbReference type="NCBIfam" id="TIGR00231">
    <property type="entry name" value="small_GTP"/>
    <property type="match status" value="1"/>
</dbReference>
<feature type="coiled-coil region" evidence="5">
    <location>
        <begin position="185"/>
        <end position="227"/>
    </location>
</feature>
<dbReference type="PANTHER" id="PTHR46090:SF2">
    <property type="entry name" value="ADP-RIBOSYLATION FACTOR-LIKE PROTEIN 13B"/>
    <property type="match status" value="1"/>
</dbReference>
<dbReference type="GO" id="GO:0046872">
    <property type="term" value="F:metal ion binding"/>
    <property type="evidence" value="ECO:0007669"/>
    <property type="project" value="UniProtKB-KW"/>
</dbReference>
<feature type="binding site" evidence="4">
    <location>
        <position position="29"/>
    </location>
    <ligand>
        <name>Mg(2+)</name>
        <dbReference type="ChEBI" id="CHEBI:18420"/>
    </ligand>
</feature>
<evidence type="ECO:0008006" key="9">
    <source>
        <dbReference type="Google" id="ProtNLM"/>
    </source>
</evidence>
<keyword evidence="2 3" id="KW-0342">GTP-binding</keyword>
<dbReference type="GO" id="GO:0097730">
    <property type="term" value="C:non-motile cilium"/>
    <property type="evidence" value="ECO:0007669"/>
    <property type="project" value="TreeGrafter"/>
</dbReference>
<dbReference type="InterPro" id="IPR027417">
    <property type="entry name" value="P-loop_NTPase"/>
</dbReference>
<dbReference type="SMART" id="SM00177">
    <property type="entry name" value="ARF"/>
    <property type="match status" value="1"/>
</dbReference>
<evidence type="ECO:0000256" key="5">
    <source>
        <dbReference type="SAM" id="Coils"/>
    </source>
</evidence>
<feature type="binding site" evidence="4">
    <location>
        <position position="46"/>
    </location>
    <ligand>
        <name>Mg(2+)</name>
        <dbReference type="ChEBI" id="CHEBI:18420"/>
    </ligand>
</feature>
<dbReference type="GO" id="GO:0048731">
    <property type="term" value="P:system development"/>
    <property type="evidence" value="ECO:0007669"/>
    <property type="project" value="UniProtKB-ARBA"/>
</dbReference>
<dbReference type="GO" id="GO:0097500">
    <property type="term" value="P:receptor localization to non-motile cilium"/>
    <property type="evidence" value="ECO:0007669"/>
    <property type="project" value="TreeGrafter"/>
</dbReference>
<keyword evidence="5" id="KW-0175">Coiled coil</keyword>
<feature type="binding site" evidence="3">
    <location>
        <begin position="22"/>
        <end position="29"/>
    </location>
    <ligand>
        <name>GTP</name>
        <dbReference type="ChEBI" id="CHEBI:37565"/>
    </ligand>
</feature>
<dbReference type="GO" id="GO:0016192">
    <property type="term" value="P:vesicle-mediated transport"/>
    <property type="evidence" value="ECO:0007669"/>
    <property type="project" value="UniProtKB-ARBA"/>
</dbReference>
<dbReference type="AlphaFoldDB" id="A0A9P0CTG7"/>
<dbReference type="InterPro" id="IPR051995">
    <property type="entry name" value="Ciliary_GTPase"/>
</dbReference>
<organism evidence="7 8">
    <name type="scientific">Psylliodes chrysocephalus</name>
    <dbReference type="NCBI Taxonomy" id="3402493"/>
    <lineage>
        <taxon>Eukaryota</taxon>
        <taxon>Metazoa</taxon>
        <taxon>Ecdysozoa</taxon>
        <taxon>Arthropoda</taxon>
        <taxon>Hexapoda</taxon>
        <taxon>Insecta</taxon>
        <taxon>Pterygota</taxon>
        <taxon>Neoptera</taxon>
        <taxon>Endopterygota</taxon>
        <taxon>Coleoptera</taxon>
        <taxon>Polyphaga</taxon>
        <taxon>Cucujiformia</taxon>
        <taxon>Chrysomeloidea</taxon>
        <taxon>Chrysomelidae</taxon>
        <taxon>Galerucinae</taxon>
        <taxon>Alticini</taxon>
        <taxon>Psylliodes</taxon>
    </lineage>
</organism>
<evidence type="ECO:0000256" key="3">
    <source>
        <dbReference type="PIRSR" id="PIRSR606689-1"/>
    </source>
</evidence>
<dbReference type="GO" id="GO:1905515">
    <property type="term" value="P:non-motile cilium assembly"/>
    <property type="evidence" value="ECO:0007669"/>
    <property type="project" value="TreeGrafter"/>
</dbReference>